<dbReference type="PANTHER" id="PTHR12658">
    <property type="entry name" value="BETA-TUBULIN COFACTOR D"/>
    <property type="match status" value="1"/>
</dbReference>
<dbReference type="EMBL" id="JBBWWR010000010">
    <property type="protein sequence ID" value="KAK8961092.1"/>
    <property type="molecule type" value="Genomic_DNA"/>
</dbReference>
<keyword evidence="3" id="KW-1185">Reference proteome</keyword>
<sequence>MEHPSNSAKFLTRLDVEEEEDDEHDTKEGVLLRYFLQEWELVKSIIGRIVANAGATDPSDANKIRSIIDKYQEQGHLLEPFLESIVNPLMSIVQSKSMQLTANIDGILDIIRPICIIIYSLVTTCGYKSVIRFFPHQVSDLEIAVTLLEKCHNRNPLTSLRQESTGEMETQCVTLLWLYILVLIPFDISSVDTSITNCSQLGVCEPSPLVLKLLKISKEHLSSAGPMRRFSALVLSRLLTRPDMPMVFARSLTLTPLPGIRSPLLSICSSTVPRGISHATTPLAASALDDIAPCQLQRSIPASNNLPVPDPSSNTRFQRAFWIFDLIKGVTVDCLMKGNG</sequence>
<evidence type="ECO:0008006" key="4">
    <source>
        <dbReference type="Google" id="ProtNLM"/>
    </source>
</evidence>
<evidence type="ECO:0000256" key="1">
    <source>
        <dbReference type="SAM" id="MobiDB-lite"/>
    </source>
</evidence>
<name>A0ABR2MA51_9ASPA</name>
<organism evidence="2 3">
    <name type="scientific">Platanthera guangdongensis</name>
    <dbReference type="NCBI Taxonomy" id="2320717"/>
    <lineage>
        <taxon>Eukaryota</taxon>
        <taxon>Viridiplantae</taxon>
        <taxon>Streptophyta</taxon>
        <taxon>Embryophyta</taxon>
        <taxon>Tracheophyta</taxon>
        <taxon>Spermatophyta</taxon>
        <taxon>Magnoliopsida</taxon>
        <taxon>Liliopsida</taxon>
        <taxon>Asparagales</taxon>
        <taxon>Orchidaceae</taxon>
        <taxon>Orchidoideae</taxon>
        <taxon>Orchideae</taxon>
        <taxon>Orchidinae</taxon>
        <taxon>Platanthera</taxon>
    </lineage>
</organism>
<feature type="region of interest" description="Disordered" evidence="1">
    <location>
        <begin position="1"/>
        <end position="22"/>
    </location>
</feature>
<reference evidence="2 3" key="1">
    <citation type="journal article" date="2022" name="Nat. Plants">
        <title>Genomes of leafy and leafless Platanthera orchids illuminate the evolution of mycoheterotrophy.</title>
        <authorList>
            <person name="Li M.H."/>
            <person name="Liu K.W."/>
            <person name="Li Z."/>
            <person name="Lu H.C."/>
            <person name="Ye Q.L."/>
            <person name="Zhang D."/>
            <person name="Wang J.Y."/>
            <person name="Li Y.F."/>
            <person name="Zhong Z.M."/>
            <person name="Liu X."/>
            <person name="Yu X."/>
            <person name="Liu D.K."/>
            <person name="Tu X.D."/>
            <person name="Liu B."/>
            <person name="Hao Y."/>
            <person name="Liao X.Y."/>
            <person name="Jiang Y.T."/>
            <person name="Sun W.H."/>
            <person name="Chen J."/>
            <person name="Chen Y.Q."/>
            <person name="Ai Y."/>
            <person name="Zhai J.W."/>
            <person name="Wu S.S."/>
            <person name="Zhou Z."/>
            <person name="Hsiao Y.Y."/>
            <person name="Wu W.L."/>
            <person name="Chen Y.Y."/>
            <person name="Lin Y.F."/>
            <person name="Hsu J.L."/>
            <person name="Li C.Y."/>
            <person name="Wang Z.W."/>
            <person name="Zhao X."/>
            <person name="Zhong W.Y."/>
            <person name="Ma X.K."/>
            <person name="Ma L."/>
            <person name="Huang J."/>
            <person name="Chen G.Z."/>
            <person name="Huang M.Z."/>
            <person name="Huang L."/>
            <person name="Peng D.H."/>
            <person name="Luo Y.B."/>
            <person name="Zou S.Q."/>
            <person name="Chen S.P."/>
            <person name="Lan S."/>
            <person name="Tsai W.C."/>
            <person name="Van de Peer Y."/>
            <person name="Liu Z.J."/>
        </authorList>
    </citation>
    <scope>NUCLEOTIDE SEQUENCE [LARGE SCALE GENOMIC DNA]</scope>
    <source>
        <strain evidence="2">Lor288</strain>
    </source>
</reference>
<dbReference type="Pfam" id="PF23579">
    <property type="entry name" value="ARM_TBCD"/>
    <property type="match status" value="1"/>
</dbReference>
<accession>A0ABR2MA51</accession>
<protein>
    <recommendedName>
        <fullName evidence="4">Tubulin-specific chaperone D C-terminal domain-containing protein</fullName>
    </recommendedName>
</protein>
<comment type="caution">
    <text evidence="2">The sequence shown here is derived from an EMBL/GenBank/DDBJ whole genome shotgun (WGS) entry which is preliminary data.</text>
</comment>
<evidence type="ECO:0000313" key="2">
    <source>
        <dbReference type="EMBL" id="KAK8961092.1"/>
    </source>
</evidence>
<dbReference type="InterPro" id="IPR033162">
    <property type="entry name" value="TBCD"/>
</dbReference>
<dbReference type="Proteomes" id="UP001412067">
    <property type="component" value="Unassembled WGS sequence"/>
</dbReference>
<dbReference type="PANTHER" id="PTHR12658:SF0">
    <property type="entry name" value="TUBULIN-SPECIFIC CHAPERONE D"/>
    <property type="match status" value="1"/>
</dbReference>
<evidence type="ECO:0000313" key="3">
    <source>
        <dbReference type="Proteomes" id="UP001412067"/>
    </source>
</evidence>
<proteinExistence type="predicted"/>
<gene>
    <name evidence="2" type="ORF">KSP40_PGU019066</name>
</gene>